<dbReference type="PANTHER" id="PTHR40076:SF1">
    <property type="entry name" value="MEMBRANE PROTEIN"/>
    <property type="match status" value="1"/>
</dbReference>
<dbReference type="Proteomes" id="UP000285740">
    <property type="component" value="Unassembled WGS sequence"/>
</dbReference>
<evidence type="ECO:0000256" key="1">
    <source>
        <dbReference type="SAM" id="Phobius"/>
    </source>
</evidence>
<dbReference type="InterPro" id="IPR010380">
    <property type="entry name" value="DUF975"/>
</dbReference>
<organism evidence="2 3">
    <name type="scientific">Eubacterium ventriosum</name>
    <dbReference type="NCBI Taxonomy" id="39496"/>
    <lineage>
        <taxon>Bacteria</taxon>
        <taxon>Bacillati</taxon>
        <taxon>Bacillota</taxon>
        <taxon>Clostridia</taxon>
        <taxon>Eubacteriales</taxon>
        <taxon>Eubacteriaceae</taxon>
        <taxon>Eubacterium</taxon>
    </lineage>
</organism>
<evidence type="ECO:0000313" key="2">
    <source>
        <dbReference type="EMBL" id="RHA80220.1"/>
    </source>
</evidence>
<keyword evidence="1" id="KW-0812">Transmembrane</keyword>
<feature type="transmembrane region" description="Helical" evidence="1">
    <location>
        <begin position="229"/>
        <end position="252"/>
    </location>
</feature>
<gene>
    <name evidence="2" type="ORF">DW918_06925</name>
</gene>
<dbReference type="EMBL" id="QSFV01000019">
    <property type="protein sequence ID" value="RHA80220.1"/>
    <property type="molecule type" value="Genomic_DNA"/>
</dbReference>
<protein>
    <submittedName>
        <fullName evidence="2">DUF975 family protein</fullName>
    </submittedName>
</protein>
<feature type="transmembrane region" description="Helical" evidence="1">
    <location>
        <begin position="102"/>
        <end position="126"/>
    </location>
</feature>
<dbReference type="RefSeq" id="WP_118030512.1">
    <property type="nucleotide sequence ID" value="NZ_QSFV01000019.1"/>
</dbReference>
<accession>A0A413T6I8</accession>
<name>A0A413T6I8_9FIRM</name>
<reference evidence="2 3" key="1">
    <citation type="submission" date="2018-08" db="EMBL/GenBank/DDBJ databases">
        <title>A genome reference for cultivated species of the human gut microbiota.</title>
        <authorList>
            <person name="Zou Y."/>
            <person name="Xue W."/>
            <person name="Luo G."/>
        </authorList>
    </citation>
    <scope>NUCLEOTIDE SEQUENCE [LARGE SCALE GENOMIC DNA]</scope>
    <source>
        <strain evidence="2 3">AM42-30</strain>
    </source>
</reference>
<proteinExistence type="predicted"/>
<comment type="caution">
    <text evidence="2">The sequence shown here is derived from an EMBL/GenBank/DDBJ whole genome shotgun (WGS) entry which is preliminary data.</text>
</comment>
<keyword evidence="1" id="KW-0472">Membrane</keyword>
<evidence type="ECO:0000313" key="3">
    <source>
        <dbReference type="Proteomes" id="UP000285740"/>
    </source>
</evidence>
<dbReference type="PANTHER" id="PTHR40076">
    <property type="entry name" value="MEMBRANE PROTEIN-RELATED"/>
    <property type="match status" value="1"/>
</dbReference>
<feature type="transmembrane region" description="Helical" evidence="1">
    <location>
        <begin position="168"/>
        <end position="187"/>
    </location>
</feature>
<sequence length="297" mass="33979">MWNRADLKANAKKIFFGNYWKAVLVTLILTIILGGATNTITRRISNNQSTDWSIDQDFSGVSSYDEWSNDEILNIGNSSLYGSEYQTYLRIYNRLKNIPGSVWAMLGIAVAVGIVVGLLISIFLVAPLQVGCYRWYILNRTSNPPMGELLNSFRNGYFNTAKIMFCKGLYTALWSLLFIIPGIIKAYEYSMIPYLLAENPNMSKQEAFAISKELMDGNKFNAFVLDLSFILWNFVGALAFGLPGIFFVNPYVQLTNVELYVKLCQIRAERHNSTYNQDYNQNFNQNDFQVIHKYKIK</sequence>
<keyword evidence="1" id="KW-1133">Transmembrane helix</keyword>
<dbReference type="AlphaFoldDB" id="A0A413T6I8"/>
<feature type="transmembrane region" description="Helical" evidence="1">
    <location>
        <begin position="20"/>
        <end position="40"/>
    </location>
</feature>
<dbReference type="Pfam" id="PF06161">
    <property type="entry name" value="DUF975"/>
    <property type="match status" value="1"/>
</dbReference>